<sequence>MNKTADAILLVEDNPDDAELTKLALSRHGLDGRVTHVSDGMQALDYLFRRNQFVNRPGSNPVLVLLDLKMPLLDGIGVLREIKSSDVLHNIPVVVLTSSTEPSDLLRAYDAGTNAYIAKPTEFSQFLSAMKHVCEFWVNINQTAPPLATAGVRSTGFGELL</sequence>
<dbReference type="Proteomes" id="UP000028878">
    <property type="component" value="Unassembled WGS sequence"/>
</dbReference>
<name>A0A1L1PMG1_HYDIT</name>
<dbReference type="InterPro" id="IPR011006">
    <property type="entry name" value="CheY-like_superfamily"/>
</dbReference>
<feature type="modified residue" description="4-aspartylphosphate" evidence="1">
    <location>
        <position position="67"/>
    </location>
</feature>
<dbReference type="InterPro" id="IPR052893">
    <property type="entry name" value="TCS_response_regulator"/>
</dbReference>
<dbReference type="PANTHER" id="PTHR44520:SF1">
    <property type="entry name" value="TWO-COMPONENT SYSTEM REGULATORY PROTEIN"/>
    <property type="match status" value="1"/>
</dbReference>
<dbReference type="PANTHER" id="PTHR44520">
    <property type="entry name" value="RESPONSE REGULATOR RCP1-RELATED"/>
    <property type="match status" value="1"/>
</dbReference>
<evidence type="ECO:0000256" key="1">
    <source>
        <dbReference type="PROSITE-ProRule" id="PRU00169"/>
    </source>
</evidence>
<evidence type="ECO:0000313" key="4">
    <source>
        <dbReference type="Proteomes" id="UP000028878"/>
    </source>
</evidence>
<evidence type="ECO:0000313" key="3">
    <source>
        <dbReference type="EMBL" id="CDN89994.1"/>
    </source>
</evidence>
<dbReference type="InterPro" id="IPR001789">
    <property type="entry name" value="Sig_transdc_resp-reg_receiver"/>
</dbReference>
<dbReference type="Pfam" id="PF00072">
    <property type="entry name" value="Response_reg"/>
    <property type="match status" value="1"/>
</dbReference>
<keyword evidence="1" id="KW-0597">Phosphoprotein</keyword>
<protein>
    <submittedName>
        <fullName evidence="3">Response regulator</fullName>
    </submittedName>
</protein>
<organism evidence="3 4">
    <name type="scientific">Hydrogenophaga intermedia</name>
    <dbReference type="NCBI Taxonomy" id="65786"/>
    <lineage>
        <taxon>Bacteria</taxon>
        <taxon>Pseudomonadati</taxon>
        <taxon>Pseudomonadota</taxon>
        <taxon>Betaproteobacteria</taxon>
        <taxon>Burkholderiales</taxon>
        <taxon>Comamonadaceae</taxon>
        <taxon>Hydrogenophaga</taxon>
    </lineage>
</organism>
<proteinExistence type="predicted"/>
<dbReference type="PROSITE" id="PS50110">
    <property type="entry name" value="RESPONSE_REGULATORY"/>
    <property type="match status" value="1"/>
</dbReference>
<evidence type="ECO:0000259" key="2">
    <source>
        <dbReference type="PROSITE" id="PS50110"/>
    </source>
</evidence>
<dbReference type="SUPFAM" id="SSF52172">
    <property type="entry name" value="CheY-like"/>
    <property type="match status" value="1"/>
</dbReference>
<reference evidence="4" key="2">
    <citation type="submission" date="2014-11" db="EMBL/GenBank/DDBJ databases">
        <title>Draft genome sequence of Hydrogenophaga intermedia S1.</title>
        <authorList>
            <person name="Gan H.M."/>
            <person name="Chew T.H."/>
            <person name="Stolz A."/>
        </authorList>
    </citation>
    <scope>NUCLEOTIDE SEQUENCE [LARGE SCALE GENOMIC DNA]</scope>
    <source>
        <strain evidence="4">S1</strain>
    </source>
</reference>
<dbReference type="RefSeq" id="WP_009519829.1">
    <property type="nucleotide sequence ID" value="NZ_CCAE010000060.1"/>
</dbReference>
<accession>A0A1L1PMG1</accession>
<dbReference type="GO" id="GO:0000160">
    <property type="term" value="P:phosphorelay signal transduction system"/>
    <property type="evidence" value="ECO:0007669"/>
    <property type="project" value="InterPro"/>
</dbReference>
<dbReference type="SMART" id="SM00448">
    <property type="entry name" value="REC"/>
    <property type="match status" value="1"/>
</dbReference>
<reference evidence="4" key="1">
    <citation type="submission" date="2014-02" db="EMBL/GenBank/DDBJ databases">
        <authorList>
            <person name="Gan H."/>
        </authorList>
    </citation>
    <scope>NUCLEOTIDE SEQUENCE [LARGE SCALE GENOMIC DNA]</scope>
    <source>
        <strain evidence="4">S1</strain>
    </source>
</reference>
<keyword evidence="4" id="KW-1185">Reference proteome</keyword>
<dbReference type="Gene3D" id="3.40.50.2300">
    <property type="match status" value="1"/>
</dbReference>
<dbReference type="CDD" id="cd17557">
    <property type="entry name" value="REC_Rcp-like"/>
    <property type="match status" value="1"/>
</dbReference>
<dbReference type="AlphaFoldDB" id="A0A1L1PMG1"/>
<gene>
    <name evidence="3" type="ORF">BN948_04434</name>
</gene>
<dbReference type="EMBL" id="CCAE010000060">
    <property type="protein sequence ID" value="CDN89994.1"/>
    <property type="molecule type" value="Genomic_DNA"/>
</dbReference>
<feature type="domain" description="Response regulatory" evidence="2">
    <location>
        <begin position="7"/>
        <end position="134"/>
    </location>
</feature>